<evidence type="ECO:0000259" key="1">
    <source>
        <dbReference type="Pfam" id="PF01796"/>
    </source>
</evidence>
<keyword evidence="4" id="KW-1185">Reference proteome</keyword>
<feature type="domain" description="ChsH2 rubredoxin-like zinc ribbon" evidence="2">
    <location>
        <begin position="43"/>
        <end position="76"/>
    </location>
</feature>
<dbReference type="InterPro" id="IPR022002">
    <property type="entry name" value="ChsH2_Znr"/>
</dbReference>
<dbReference type="Pfam" id="PF01796">
    <property type="entry name" value="OB_ChsH2_C"/>
    <property type="match status" value="1"/>
</dbReference>
<dbReference type="InterPro" id="IPR012340">
    <property type="entry name" value="NA-bd_OB-fold"/>
</dbReference>
<evidence type="ECO:0008006" key="5">
    <source>
        <dbReference type="Google" id="ProtNLM"/>
    </source>
</evidence>
<dbReference type="EMBL" id="BLXZ01000001">
    <property type="protein sequence ID" value="GFO66688.1"/>
    <property type="molecule type" value="Genomic_DNA"/>
</dbReference>
<dbReference type="InterPro" id="IPR002878">
    <property type="entry name" value="ChsH2_C"/>
</dbReference>
<feature type="domain" description="ChsH2 C-terminal OB-fold" evidence="1">
    <location>
        <begin position="79"/>
        <end position="143"/>
    </location>
</feature>
<evidence type="ECO:0000313" key="4">
    <source>
        <dbReference type="Proteomes" id="UP000587586"/>
    </source>
</evidence>
<dbReference type="Proteomes" id="UP000587586">
    <property type="component" value="Unassembled WGS sequence"/>
</dbReference>
<dbReference type="Pfam" id="PF12172">
    <property type="entry name" value="zf-ChsH2"/>
    <property type="match status" value="1"/>
</dbReference>
<dbReference type="Gene3D" id="6.10.30.10">
    <property type="match status" value="1"/>
</dbReference>
<evidence type="ECO:0000313" key="3">
    <source>
        <dbReference type="EMBL" id="GFO66688.1"/>
    </source>
</evidence>
<dbReference type="AlphaFoldDB" id="A0A6V8N2D3"/>
<gene>
    <name evidence="3" type="ORF">GMLC_02670</name>
</gene>
<dbReference type="PANTHER" id="PTHR34075:SF4">
    <property type="entry name" value="DUF35 DOMAIN-CONTAINING PROTEIN"/>
    <property type="match status" value="1"/>
</dbReference>
<comment type="caution">
    <text evidence="3">The sequence shown here is derived from an EMBL/GenBank/DDBJ whole genome shotgun (WGS) entry which is preliminary data.</text>
</comment>
<organism evidence="3 4">
    <name type="scientific">Geomonas limicola</name>
    <dbReference type="NCBI Taxonomy" id="2740186"/>
    <lineage>
        <taxon>Bacteria</taxon>
        <taxon>Pseudomonadati</taxon>
        <taxon>Thermodesulfobacteriota</taxon>
        <taxon>Desulfuromonadia</taxon>
        <taxon>Geobacterales</taxon>
        <taxon>Geobacteraceae</taxon>
        <taxon>Geomonas</taxon>
    </lineage>
</organism>
<sequence length="159" mass="17932">MDPRAKLPESEEGTVLFNTDPIVIKDHYEIDYRHSYAQDSPFFAGLARGKLMGSHCQGCGRRYATPRGHCMECGSATTWCELPHEGRVHTYTTCYYGSESFLKETPYTLILVEFTGVDTLFLSRLVGAAPEEVSIGLKVRARFLRNCKFKVTDVYFVSA</sequence>
<accession>A0A6V8N2D3</accession>
<protein>
    <recommendedName>
        <fullName evidence="5">Nucleotide-binding protein</fullName>
    </recommendedName>
</protein>
<evidence type="ECO:0000259" key="2">
    <source>
        <dbReference type="Pfam" id="PF12172"/>
    </source>
</evidence>
<dbReference type="InterPro" id="IPR052513">
    <property type="entry name" value="Thioester_dehydratase-like"/>
</dbReference>
<reference evidence="4" key="1">
    <citation type="submission" date="2020-06" db="EMBL/GenBank/DDBJ databases">
        <title>Draft genomic sequecing of Geomonas sp. Red745.</title>
        <authorList>
            <person name="Itoh H."/>
            <person name="Xu Z.X."/>
            <person name="Ushijima N."/>
            <person name="Masuda Y."/>
            <person name="Shiratori Y."/>
            <person name="Senoo K."/>
        </authorList>
    </citation>
    <scope>NUCLEOTIDE SEQUENCE [LARGE SCALE GENOMIC DNA]</scope>
    <source>
        <strain evidence="4">Red745</strain>
    </source>
</reference>
<dbReference type="RefSeq" id="WP_183359224.1">
    <property type="nucleotide sequence ID" value="NZ_BLXZ01000001.1"/>
</dbReference>
<proteinExistence type="predicted"/>
<dbReference type="PANTHER" id="PTHR34075">
    <property type="entry name" value="BLR3430 PROTEIN"/>
    <property type="match status" value="1"/>
</dbReference>
<name>A0A6V8N2D3_9BACT</name>
<dbReference type="SUPFAM" id="SSF50249">
    <property type="entry name" value="Nucleic acid-binding proteins"/>
    <property type="match status" value="1"/>
</dbReference>